<protein>
    <recommendedName>
        <fullName evidence="3">Amine oxidase domain-containing protein</fullName>
    </recommendedName>
</protein>
<evidence type="ECO:0000256" key="1">
    <source>
        <dbReference type="ARBA" id="ARBA00005995"/>
    </source>
</evidence>
<gene>
    <name evidence="4" type="ORF">WJX84_001341</name>
</gene>
<dbReference type="InterPro" id="IPR002937">
    <property type="entry name" value="Amino_oxidase"/>
</dbReference>
<dbReference type="GO" id="GO:0016491">
    <property type="term" value="F:oxidoreductase activity"/>
    <property type="evidence" value="ECO:0007669"/>
    <property type="project" value="InterPro"/>
</dbReference>
<keyword evidence="5" id="KW-1185">Reference proteome</keyword>
<dbReference type="AlphaFoldDB" id="A0AAW1TF42"/>
<dbReference type="InterPro" id="IPR050281">
    <property type="entry name" value="Flavin_monoamine_oxidase"/>
</dbReference>
<organism evidence="4 5">
    <name type="scientific">Apatococcus fuscideae</name>
    <dbReference type="NCBI Taxonomy" id="2026836"/>
    <lineage>
        <taxon>Eukaryota</taxon>
        <taxon>Viridiplantae</taxon>
        <taxon>Chlorophyta</taxon>
        <taxon>core chlorophytes</taxon>
        <taxon>Trebouxiophyceae</taxon>
        <taxon>Chlorellales</taxon>
        <taxon>Chlorellaceae</taxon>
        <taxon>Apatococcus</taxon>
    </lineage>
</organism>
<dbReference type="SUPFAM" id="SSF51905">
    <property type="entry name" value="FAD/NAD(P)-binding domain"/>
    <property type="match status" value="1"/>
</dbReference>
<dbReference type="SUPFAM" id="SSF54373">
    <property type="entry name" value="FAD-linked reductases, C-terminal domain"/>
    <property type="match status" value="1"/>
</dbReference>
<dbReference type="EMBL" id="JALJOV010000085">
    <property type="protein sequence ID" value="KAK9867463.1"/>
    <property type="molecule type" value="Genomic_DNA"/>
</dbReference>
<sequence length="450" mass="49380">MQIYVTFDSFSRAHRRSRASRGRRAALAHRGWLFFHSRERTGPGGFAVQHECKLTEHAWPDRFFLPDKHKLVSAAETDEDLTQVHKLFAEVGGLDYPSVDVSAREWLEAQGASQSMLDIAEACYANDFGCSLGQLGLTEMITESRRWDAGEAYFTLDRPMMALAESMAQRLPQSILCCWPLARVDHGPGGALLYGPSGRRIRCRHLILALPHSVLKAESVLFSPPLPAAKLAAQQRVKVSNAIKVILAFSRPFWPKDFFDVVCPRGFMHEFWVSTRPASLRASNSEPSQSALLSHSADLPHSPAASSTGTATPQQPSFNSPTPPEPTSPDRAEEMSGLRGSAIIRSTLAQLDQIFGTEGQKRPASRAYEHGHVVDWSKEPYARGAYTYPSLGAHVNDRDVLAEPLGQTVFFAGEATHPAINPCIQAAIETGQQAAAQVLAARSDKAESRL</sequence>
<feature type="domain" description="Amine oxidase" evidence="3">
    <location>
        <begin position="150"/>
        <end position="439"/>
    </location>
</feature>
<reference evidence="4 5" key="1">
    <citation type="journal article" date="2024" name="Nat. Commun.">
        <title>Phylogenomics reveals the evolutionary origins of lichenization in chlorophyte algae.</title>
        <authorList>
            <person name="Puginier C."/>
            <person name="Libourel C."/>
            <person name="Otte J."/>
            <person name="Skaloud P."/>
            <person name="Haon M."/>
            <person name="Grisel S."/>
            <person name="Petersen M."/>
            <person name="Berrin J.G."/>
            <person name="Delaux P.M."/>
            <person name="Dal Grande F."/>
            <person name="Keller J."/>
        </authorList>
    </citation>
    <scope>NUCLEOTIDE SEQUENCE [LARGE SCALE GENOMIC DNA]</scope>
    <source>
        <strain evidence="4 5">SAG 2523</strain>
    </source>
</reference>
<dbReference type="PANTHER" id="PTHR10742">
    <property type="entry name" value="FLAVIN MONOAMINE OXIDASE"/>
    <property type="match status" value="1"/>
</dbReference>
<dbReference type="InterPro" id="IPR036188">
    <property type="entry name" value="FAD/NAD-bd_sf"/>
</dbReference>
<feature type="compositionally biased region" description="Polar residues" evidence="2">
    <location>
        <begin position="304"/>
        <end position="320"/>
    </location>
</feature>
<dbReference type="Pfam" id="PF01593">
    <property type="entry name" value="Amino_oxidase"/>
    <property type="match status" value="1"/>
</dbReference>
<evidence type="ECO:0000259" key="3">
    <source>
        <dbReference type="Pfam" id="PF01593"/>
    </source>
</evidence>
<feature type="region of interest" description="Disordered" evidence="2">
    <location>
        <begin position="283"/>
        <end position="336"/>
    </location>
</feature>
<feature type="compositionally biased region" description="Polar residues" evidence="2">
    <location>
        <begin position="283"/>
        <end position="293"/>
    </location>
</feature>
<accession>A0AAW1TF42</accession>
<evidence type="ECO:0000313" key="5">
    <source>
        <dbReference type="Proteomes" id="UP001485043"/>
    </source>
</evidence>
<evidence type="ECO:0000256" key="2">
    <source>
        <dbReference type="SAM" id="MobiDB-lite"/>
    </source>
</evidence>
<dbReference type="Proteomes" id="UP001485043">
    <property type="component" value="Unassembled WGS sequence"/>
</dbReference>
<evidence type="ECO:0000313" key="4">
    <source>
        <dbReference type="EMBL" id="KAK9867463.1"/>
    </source>
</evidence>
<dbReference type="Gene3D" id="3.50.50.60">
    <property type="entry name" value="FAD/NAD(P)-binding domain"/>
    <property type="match status" value="1"/>
</dbReference>
<comment type="similarity">
    <text evidence="1">Belongs to the flavin monoamine oxidase family.</text>
</comment>
<dbReference type="PANTHER" id="PTHR10742:SF418">
    <property type="entry name" value="AMINE OXIDASE DOMAIN-CONTAINING PROTEIN"/>
    <property type="match status" value="1"/>
</dbReference>
<name>A0AAW1TF42_9CHLO</name>
<proteinExistence type="inferred from homology"/>
<comment type="caution">
    <text evidence="4">The sequence shown here is derived from an EMBL/GenBank/DDBJ whole genome shotgun (WGS) entry which is preliminary data.</text>
</comment>